<evidence type="ECO:0000256" key="1">
    <source>
        <dbReference type="ARBA" id="ARBA00000098"/>
    </source>
</evidence>
<dbReference type="GO" id="GO:0070006">
    <property type="term" value="F:metalloaminopeptidase activity"/>
    <property type="evidence" value="ECO:0007669"/>
    <property type="project" value="TreeGrafter"/>
</dbReference>
<dbReference type="GO" id="GO:0016285">
    <property type="term" value="F:alanyl aminopeptidase activity"/>
    <property type="evidence" value="ECO:0007669"/>
    <property type="project" value="UniProtKB-EC"/>
</dbReference>
<dbReference type="InterPro" id="IPR014782">
    <property type="entry name" value="Peptidase_M1_dom"/>
</dbReference>
<keyword evidence="6" id="KW-0031">Aminopeptidase</keyword>
<dbReference type="AlphaFoldDB" id="A0A9D6QKC6"/>
<dbReference type="GO" id="GO:0006508">
    <property type="term" value="P:proteolysis"/>
    <property type="evidence" value="ECO:0007669"/>
    <property type="project" value="UniProtKB-KW"/>
</dbReference>
<evidence type="ECO:0000256" key="3">
    <source>
        <dbReference type="ARBA" id="ARBA00010136"/>
    </source>
</evidence>
<comment type="catalytic activity">
    <reaction evidence="1">
        <text>Release of an N-terminal amino acid, Xaa-|-Yaa- from a peptide, amide or arylamide. Xaa is preferably Ala, but may be most amino acids including Pro (slow action). When a terminal hydrophobic residue is followed by a prolyl residue, the two may be released as an intact Xaa-Pro dipeptide.</text>
        <dbReference type="EC" id="3.4.11.2"/>
    </reaction>
</comment>
<name>A0A9D6QKC6_UNCEI</name>
<dbReference type="SUPFAM" id="SSF63737">
    <property type="entry name" value="Leukotriene A4 hydrolase N-terminal domain"/>
    <property type="match status" value="1"/>
</dbReference>
<evidence type="ECO:0000256" key="4">
    <source>
        <dbReference type="ARBA" id="ARBA00012564"/>
    </source>
</evidence>
<comment type="similarity">
    <text evidence="3">Belongs to the peptidase M1 family.</text>
</comment>
<gene>
    <name evidence="14" type="ORF">HY076_07315</name>
</gene>
<evidence type="ECO:0000256" key="2">
    <source>
        <dbReference type="ARBA" id="ARBA00001947"/>
    </source>
</evidence>
<dbReference type="InterPro" id="IPR045357">
    <property type="entry name" value="Aminopeptidase_N-like_N"/>
</dbReference>
<dbReference type="Gene3D" id="2.60.40.1730">
    <property type="entry name" value="tricorn interacting facor f3 domain"/>
    <property type="match status" value="1"/>
</dbReference>
<dbReference type="Pfam" id="PF01433">
    <property type="entry name" value="Peptidase_M1"/>
    <property type="match status" value="1"/>
</dbReference>
<evidence type="ECO:0000259" key="12">
    <source>
        <dbReference type="Pfam" id="PF01433"/>
    </source>
</evidence>
<dbReference type="GO" id="GO:0043171">
    <property type="term" value="P:peptide catabolic process"/>
    <property type="evidence" value="ECO:0007669"/>
    <property type="project" value="TreeGrafter"/>
</dbReference>
<feature type="non-terminal residue" evidence="14">
    <location>
        <position position="1"/>
    </location>
</feature>
<dbReference type="PANTHER" id="PTHR11533">
    <property type="entry name" value="PROTEASE M1 ZINC METALLOPROTEASE"/>
    <property type="match status" value="1"/>
</dbReference>
<dbReference type="InterPro" id="IPR042097">
    <property type="entry name" value="Aminopeptidase_N-like_N_sf"/>
</dbReference>
<evidence type="ECO:0000256" key="9">
    <source>
        <dbReference type="ARBA" id="ARBA00022801"/>
    </source>
</evidence>
<protein>
    <recommendedName>
        <fullName evidence="5">Aminopeptidase N</fullName>
        <ecNumber evidence="4">3.4.11.2</ecNumber>
    </recommendedName>
</protein>
<feature type="domain" description="Aminopeptidase N-like N-terminal" evidence="13">
    <location>
        <begin position="4"/>
        <end position="109"/>
    </location>
</feature>
<evidence type="ECO:0000259" key="13">
    <source>
        <dbReference type="Pfam" id="PF17900"/>
    </source>
</evidence>
<evidence type="ECO:0000313" key="14">
    <source>
        <dbReference type="EMBL" id="MBI3540066.1"/>
    </source>
</evidence>
<dbReference type="Gene3D" id="1.10.390.10">
    <property type="entry name" value="Neutral Protease Domain 2"/>
    <property type="match status" value="1"/>
</dbReference>
<dbReference type="InterPro" id="IPR050344">
    <property type="entry name" value="Peptidase_M1_aminopeptidases"/>
</dbReference>
<evidence type="ECO:0000256" key="11">
    <source>
        <dbReference type="ARBA" id="ARBA00023049"/>
    </source>
</evidence>
<dbReference type="EC" id="3.4.11.2" evidence="4"/>
<comment type="caution">
    <text evidence="14">The sequence shown here is derived from an EMBL/GenBank/DDBJ whole genome shotgun (WGS) entry which is preliminary data.</text>
</comment>
<dbReference type="InterPro" id="IPR001930">
    <property type="entry name" value="Peptidase_M1"/>
</dbReference>
<accession>A0A9D6QKC6</accession>
<dbReference type="InterPro" id="IPR027268">
    <property type="entry name" value="Peptidase_M4/M1_CTD_sf"/>
</dbReference>
<evidence type="ECO:0000256" key="7">
    <source>
        <dbReference type="ARBA" id="ARBA00022670"/>
    </source>
</evidence>
<dbReference type="CDD" id="cd09603">
    <property type="entry name" value="M1_APN_like"/>
    <property type="match status" value="1"/>
</dbReference>
<keyword evidence="8" id="KW-0479">Metal-binding</keyword>
<dbReference type="GO" id="GO:0016020">
    <property type="term" value="C:membrane"/>
    <property type="evidence" value="ECO:0007669"/>
    <property type="project" value="TreeGrafter"/>
</dbReference>
<comment type="cofactor">
    <cofactor evidence="2">
        <name>Zn(2+)</name>
        <dbReference type="ChEBI" id="CHEBI:29105"/>
    </cofactor>
</comment>
<dbReference type="GO" id="GO:0005737">
    <property type="term" value="C:cytoplasm"/>
    <property type="evidence" value="ECO:0007669"/>
    <property type="project" value="TreeGrafter"/>
</dbReference>
<reference evidence="14" key="1">
    <citation type="submission" date="2020-07" db="EMBL/GenBank/DDBJ databases">
        <title>Huge and variable diversity of episymbiotic CPR bacteria and DPANN archaea in groundwater ecosystems.</title>
        <authorList>
            <person name="He C.Y."/>
            <person name="Keren R."/>
            <person name="Whittaker M."/>
            <person name="Farag I.F."/>
            <person name="Doudna J."/>
            <person name="Cate J.H.D."/>
            <person name="Banfield J.F."/>
        </authorList>
    </citation>
    <scope>NUCLEOTIDE SEQUENCE</scope>
    <source>
        <strain evidence="14">NC_groundwater_928_Pr1_S-0.2um_72_17</strain>
    </source>
</reference>
<feature type="domain" description="Peptidase M1 membrane alanine aminopeptidase" evidence="12">
    <location>
        <begin position="198"/>
        <end position="338"/>
    </location>
</feature>
<dbReference type="GO" id="GO:0005615">
    <property type="term" value="C:extracellular space"/>
    <property type="evidence" value="ECO:0007669"/>
    <property type="project" value="TreeGrafter"/>
</dbReference>
<sequence length="700" mass="76608">TLDLDRAYADGEGVDVTVSYHGNPSAAGYFGFQTVNGRSLIWSLSEAYGARTWWPCKDAPEDKADSVDFTFTASSALTAVSNGTLVSRQVNGALATTRWHERYPIASYLVSLAAYPYTVTDDWYRPTPTDSMLIRFHNYPESAAGVAAVQARVKDMISAYVPSFGDYPFFAEKYGHAQFQFGGGMEHQTCTSLGAFNEFVVAHELAHQWWGDLVTCRDFHHIWLNEGFATYGEALWEESKGGLAAYQADIHLNRFLGPGTIWVPDATDEARVFDSNLSYDKGSWVLHMLRHVLGDAVFFDALHAYHTQWGYRSATTEDFRDLCESVSGRNLHDFFQQWIYGEYYPIYRATWSSAPAGGGWDVTLSLEQRQLWQLFHMPVDVTVVNDSGATTFVVDDSLAQQDFVLHVAGEPGAVEIDKDEWILRSVETSVTNPSFERSLLLVNGVDWATYGTEITGAYTDHAFSGDYPVEFWDALAAPAGGYPAALPAPLGHGEVPGEVLGHYRNVIWVGNDYAGDLATWQETPVLSYLHAGGNLLLMARHGDSFLGDSLLAYLGITWTNTDVTLSDCIATRPGLANMSLLATQSLCAVFDTVRSTSESALLFRAGAGFSPSRGIGVIRMPAAGAGFRPAGGRFAFVSGRPYRWNHSQLKGNVSTILASWFLEPLGGVSVEGGSPPAVLEFAAVWPNPSNASVALHFALP</sequence>
<dbReference type="GO" id="GO:0008270">
    <property type="term" value="F:zinc ion binding"/>
    <property type="evidence" value="ECO:0007669"/>
    <property type="project" value="InterPro"/>
</dbReference>
<keyword evidence="9" id="KW-0378">Hydrolase</keyword>
<dbReference type="Proteomes" id="UP000807850">
    <property type="component" value="Unassembled WGS sequence"/>
</dbReference>
<dbReference type="EMBL" id="JACQAY010000238">
    <property type="protein sequence ID" value="MBI3540066.1"/>
    <property type="molecule type" value="Genomic_DNA"/>
</dbReference>
<keyword evidence="11" id="KW-0482">Metalloprotease</keyword>
<dbReference type="GO" id="GO:0042277">
    <property type="term" value="F:peptide binding"/>
    <property type="evidence" value="ECO:0007669"/>
    <property type="project" value="TreeGrafter"/>
</dbReference>
<organism evidence="14 15">
    <name type="scientific">Eiseniibacteriota bacterium</name>
    <dbReference type="NCBI Taxonomy" id="2212470"/>
    <lineage>
        <taxon>Bacteria</taxon>
        <taxon>Candidatus Eiseniibacteriota</taxon>
    </lineage>
</organism>
<evidence type="ECO:0000313" key="15">
    <source>
        <dbReference type="Proteomes" id="UP000807850"/>
    </source>
</evidence>
<proteinExistence type="inferred from homology"/>
<keyword evidence="10" id="KW-0862">Zinc</keyword>
<feature type="non-terminal residue" evidence="14">
    <location>
        <position position="700"/>
    </location>
</feature>
<dbReference type="PRINTS" id="PR00756">
    <property type="entry name" value="ALADIPTASE"/>
</dbReference>
<evidence type="ECO:0000256" key="6">
    <source>
        <dbReference type="ARBA" id="ARBA00022438"/>
    </source>
</evidence>
<evidence type="ECO:0000256" key="10">
    <source>
        <dbReference type="ARBA" id="ARBA00022833"/>
    </source>
</evidence>
<dbReference type="PANTHER" id="PTHR11533:SF174">
    <property type="entry name" value="PUROMYCIN-SENSITIVE AMINOPEPTIDASE-RELATED"/>
    <property type="match status" value="1"/>
</dbReference>
<evidence type="ECO:0000256" key="8">
    <source>
        <dbReference type="ARBA" id="ARBA00022723"/>
    </source>
</evidence>
<keyword evidence="7" id="KW-0645">Protease</keyword>
<evidence type="ECO:0000256" key="5">
    <source>
        <dbReference type="ARBA" id="ARBA00015611"/>
    </source>
</evidence>
<dbReference type="Pfam" id="PF17900">
    <property type="entry name" value="Peptidase_M1_N"/>
    <property type="match status" value="1"/>
</dbReference>
<dbReference type="SUPFAM" id="SSF55486">
    <property type="entry name" value="Metalloproteases ('zincins'), catalytic domain"/>
    <property type="match status" value="1"/>
</dbReference>